<evidence type="ECO:0000313" key="3">
    <source>
        <dbReference type="Proteomes" id="UP000580043"/>
    </source>
</evidence>
<protein>
    <submittedName>
        <fullName evidence="2">Uncharacterized protein</fullName>
    </submittedName>
</protein>
<name>A0A848FZW2_9RHOO</name>
<keyword evidence="1" id="KW-1133">Transmembrane helix</keyword>
<feature type="transmembrane region" description="Helical" evidence="1">
    <location>
        <begin position="5"/>
        <end position="22"/>
    </location>
</feature>
<dbReference type="Proteomes" id="UP000580043">
    <property type="component" value="Unassembled WGS sequence"/>
</dbReference>
<evidence type="ECO:0000313" key="2">
    <source>
        <dbReference type="EMBL" id="NML24345.1"/>
    </source>
</evidence>
<organism evidence="2 3">
    <name type="scientific">Zoogloea dura</name>
    <dbReference type="NCBI Taxonomy" id="2728840"/>
    <lineage>
        <taxon>Bacteria</taxon>
        <taxon>Pseudomonadati</taxon>
        <taxon>Pseudomonadota</taxon>
        <taxon>Betaproteobacteria</taxon>
        <taxon>Rhodocyclales</taxon>
        <taxon>Zoogloeaceae</taxon>
        <taxon>Zoogloea</taxon>
    </lineage>
</organism>
<dbReference type="AlphaFoldDB" id="A0A848FZW2"/>
<keyword evidence="1" id="KW-0472">Membrane</keyword>
<accession>A0A848FZW2</accession>
<comment type="caution">
    <text evidence="2">The sequence shown here is derived from an EMBL/GenBank/DDBJ whole genome shotgun (WGS) entry which is preliminary data.</text>
</comment>
<sequence length="75" mass="8542">MKEAIIGYLPFLLSAITIWMTLLAGNKHPRAWLVGLVGQALWLIWILAAGAWGLLPMNVALWVVYARNHFRWART</sequence>
<gene>
    <name evidence="2" type="ORF">HHL15_01175</name>
</gene>
<reference evidence="2 3" key="1">
    <citation type="submission" date="2020-04" db="EMBL/GenBank/DDBJ databases">
        <title>Zoogloea sp. G-4-1-14 isolated from soil.</title>
        <authorList>
            <person name="Dahal R.H."/>
        </authorList>
    </citation>
    <scope>NUCLEOTIDE SEQUENCE [LARGE SCALE GENOMIC DNA]</scope>
    <source>
        <strain evidence="2 3">G-4-1-14</strain>
    </source>
</reference>
<dbReference type="RefSeq" id="WP_169143982.1">
    <property type="nucleotide sequence ID" value="NZ_JABBGA010000001.1"/>
</dbReference>
<keyword evidence="3" id="KW-1185">Reference proteome</keyword>
<proteinExistence type="predicted"/>
<dbReference type="EMBL" id="JABBGA010000001">
    <property type="protein sequence ID" value="NML24345.1"/>
    <property type="molecule type" value="Genomic_DNA"/>
</dbReference>
<keyword evidence="1" id="KW-0812">Transmembrane</keyword>
<evidence type="ECO:0000256" key="1">
    <source>
        <dbReference type="SAM" id="Phobius"/>
    </source>
</evidence>
<feature type="transmembrane region" description="Helical" evidence="1">
    <location>
        <begin position="42"/>
        <end position="65"/>
    </location>
</feature>